<feature type="region of interest" description="Disordered" evidence="1">
    <location>
        <begin position="520"/>
        <end position="564"/>
    </location>
</feature>
<dbReference type="Proteomes" id="UP000199446">
    <property type="component" value="Unassembled WGS sequence"/>
</dbReference>
<keyword evidence="2" id="KW-0812">Transmembrane</keyword>
<name>A0A1G7LFC1_9DEIN</name>
<gene>
    <name evidence="4" type="ORF">SAMN04488243_1647</name>
</gene>
<dbReference type="InterPro" id="IPR002035">
    <property type="entry name" value="VWF_A"/>
</dbReference>
<dbReference type="Pfam" id="PF00092">
    <property type="entry name" value="VWA"/>
    <property type="match status" value="1"/>
</dbReference>
<organism evidence="4 5">
    <name type="scientific">Thermus arciformis</name>
    <dbReference type="NCBI Taxonomy" id="482827"/>
    <lineage>
        <taxon>Bacteria</taxon>
        <taxon>Thermotogati</taxon>
        <taxon>Deinococcota</taxon>
        <taxon>Deinococci</taxon>
        <taxon>Thermales</taxon>
        <taxon>Thermaceae</taxon>
        <taxon>Thermus</taxon>
    </lineage>
</organism>
<dbReference type="AlphaFoldDB" id="A0A1G7LFC1"/>
<dbReference type="EMBL" id="FNBC01000064">
    <property type="protein sequence ID" value="SDF48165.1"/>
    <property type="molecule type" value="Genomic_DNA"/>
</dbReference>
<feature type="domain" description="VWFA" evidence="3">
    <location>
        <begin position="1"/>
        <end position="149"/>
    </location>
</feature>
<sequence length="564" mass="62479">MMGLGDGQGRVIFPKVKSELKKFIGQVPDGSRVTVQPFDAGPKPSYTFTLPEEKAALLQFIDRMEAKGSQTYLYATLLKVLQELEKTRRANEAVSIYIFTDGRDNDPAPLSFQDVARRYQIVRGPYDWLFYISLGIPAPLEVKREVQRIPNAQVLEAAPNQVPTLSEVLLQPPTLDLGNLWTSKETKRDIRLEARGPVQGIRLRVYAPTLDQAGAFLEVAPSQIPANGTSTIAFRIRNGEALPPGTYEAWLCPEVPENTVVRPREIALKLAFHPPAEYALVPSNVPEALSLRPGERAQLVYKVQGNPWAKEPLHVALETPPGLKAILNGKEGPVSLLPGEELKISLENTGLRGGNTVTPTLQVTGPAGSVIQPPPSLPSVTQPLTLWDWLRRYWWLWLLLLLLLLGLLWRWWQSTRPWGEGEFTAAPDKNCEEAKKPLKGIVDVGRLFGEERLEGVKISFRRNKAYLDSLPPGVRAKQSGFSLENGDLLDWEEKITQNLHLFAAGMSMLGDHLKRAAGFPSYEGRHEPSSPIPTLDHPGPHANPPPAGILEGPVVPFPHRSRQG</sequence>
<evidence type="ECO:0000256" key="1">
    <source>
        <dbReference type="SAM" id="MobiDB-lite"/>
    </source>
</evidence>
<dbReference type="InterPro" id="IPR036465">
    <property type="entry name" value="vWFA_dom_sf"/>
</dbReference>
<accession>A0A1G7LFC1</accession>
<feature type="transmembrane region" description="Helical" evidence="2">
    <location>
        <begin position="393"/>
        <end position="412"/>
    </location>
</feature>
<protein>
    <submittedName>
        <fullName evidence="4">von Willebrand factor type A domain-containing protein</fullName>
    </submittedName>
</protein>
<dbReference type="SUPFAM" id="SSF53300">
    <property type="entry name" value="vWA-like"/>
    <property type="match status" value="1"/>
</dbReference>
<reference evidence="5" key="1">
    <citation type="submission" date="2016-10" db="EMBL/GenBank/DDBJ databases">
        <authorList>
            <person name="Varghese N."/>
            <person name="Submissions S."/>
        </authorList>
    </citation>
    <scope>NUCLEOTIDE SEQUENCE [LARGE SCALE GENOMIC DNA]</scope>
    <source>
        <strain evidence="5">CGMCC 1.6992</strain>
    </source>
</reference>
<dbReference type="Gene3D" id="3.40.50.410">
    <property type="entry name" value="von Willebrand factor, type A domain"/>
    <property type="match status" value="1"/>
</dbReference>
<keyword evidence="2" id="KW-0472">Membrane</keyword>
<dbReference type="PROSITE" id="PS50234">
    <property type="entry name" value="VWFA"/>
    <property type="match status" value="1"/>
</dbReference>
<proteinExistence type="predicted"/>
<keyword evidence="5" id="KW-1185">Reference proteome</keyword>
<evidence type="ECO:0000313" key="5">
    <source>
        <dbReference type="Proteomes" id="UP000199446"/>
    </source>
</evidence>
<dbReference type="STRING" id="482827.SAMN04488243_1647"/>
<evidence type="ECO:0000256" key="2">
    <source>
        <dbReference type="SAM" id="Phobius"/>
    </source>
</evidence>
<evidence type="ECO:0000259" key="3">
    <source>
        <dbReference type="PROSITE" id="PS50234"/>
    </source>
</evidence>
<keyword evidence="2" id="KW-1133">Transmembrane helix</keyword>
<dbReference type="CDD" id="cd00198">
    <property type="entry name" value="vWFA"/>
    <property type="match status" value="1"/>
</dbReference>
<evidence type="ECO:0000313" key="4">
    <source>
        <dbReference type="EMBL" id="SDF48165.1"/>
    </source>
</evidence>